<dbReference type="PRINTS" id="PR00300">
    <property type="entry name" value="CLPPROTEASEA"/>
</dbReference>
<dbReference type="InterPro" id="IPR045085">
    <property type="entry name" value="HLD_clamp_pol_III_gamma_tau"/>
</dbReference>
<feature type="compositionally biased region" description="Low complexity" evidence="12">
    <location>
        <begin position="384"/>
        <end position="404"/>
    </location>
</feature>
<dbReference type="Pfam" id="PF13177">
    <property type="entry name" value="DNA_pol3_delta2"/>
    <property type="match status" value="1"/>
</dbReference>
<keyword evidence="2 11" id="KW-0808">Transferase</keyword>
<evidence type="ECO:0000256" key="10">
    <source>
        <dbReference type="ARBA" id="ARBA00049244"/>
    </source>
</evidence>
<evidence type="ECO:0000256" key="3">
    <source>
        <dbReference type="ARBA" id="ARBA00022695"/>
    </source>
</evidence>
<dbReference type="GO" id="GO:0003677">
    <property type="term" value="F:DNA binding"/>
    <property type="evidence" value="ECO:0007669"/>
    <property type="project" value="InterPro"/>
</dbReference>
<dbReference type="Gene3D" id="1.10.8.60">
    <property type="match status" value="1"/>
</dbReference>
<name>A0A1M5YK51_9BACT</name>
<keyword evidence="4 11" id="KW-0235">DNA replication</keyword>
<dbReference type="InterPro" id="IPR012763">
    <property type="entry name" value="DNA_pol_III_sug/sutau_N"/>
</dbReference>
<evidence type="ECO:0000256" key="6">
    <source>
        <dbReference type="ARBA" id="ARBA00022741"/>
    </source>
</evidence>
<dbReference type="GO" id="GO:0003887">
    <property type="term" value="F:DNA-directed DNA polymerase activity"/>
    <property type="evidence" value="ECO:0007669"/>
    <property type="project" value="UniProtKB-KW"/>
</dbReference>
<protein>
    <recommendedName>
        <fullName evidence="11">DNA polymerase III subunit gamma/tau</fullName>
        <ecNumber evidence="11">2.7.7.7</ecNumber>
    </recommendedName>
</protein>
<dbReference type="SMART" id="SM00382">
    <property type="entry name" value="AAA"/>
    <property type="match status" value="1"/>
</dbReference>
<dbReference type="EC" id="2.7.7.7" evidence="11"/>
<evidence type="ECO:0000256" key="5">
    <source>
        <dbReference type="ARBA" id="ARBA00022723"/>
    </source>
</evidence>
<keyword evidence="3 11" id="KW-0548">Nucleotidyltransferase</keyword>
<gene>
    <name evidence="11" type="primary">dnaX</name>
    <name evidence="14" type="ORF">SAMN02745124_04122</name>
</gene>
<dbReference type="GO" id="GO:0009360">
    <property type="term" value="C:DNA polymerase III complex"/>
    <property type="evidence" value="ECO:0007669"/>
    <property type="project" value="InterPro"/>
</dbReference>
<dbReference type="Gene3D" id="1.20.272.10">
    <property type="match status" value="1"/>
</dbReference>
<comment type="subunit">
    <text evidence="11">DNA polymerase III contains a core (composed of alpha, epsilon and theta chains) that associates with a tau subunit. This core dimerizes to form the POLIII' complex. PolIII' associates with the gamma complex (composed of gamma, delta, delta', psi and chi chains) and with the beta chain to form the complete DNA polymerase III complex.</text>
</comment>
<keyword evidence="5" id="KW-0479">Metal-binding</keyword>
<dbReference type="GO" id="GO:0005524">
    <property type="term" value="F:ATP binding"/>
    <property type="evidence" value="ECO:0007669"/>
    <property type="project" value="UniProtKB-KW"/>
</dbReference>
<dbReference type="InterPro" id="IPR001270">
    <property type="entry name" value="ClpA/B"/>
</dbReference>
<keyword evidence="7" id="KW-0862">Zinc</keyword>
<accession>A0A1M5YK51</accession>
<dbReference type="RefSeq" id="WP_073379085.1">
    <property type="nucleotide sequence ID" value="NZ_FQXS01000040.1"/>
</dbReference>
<evidence type="ECO:0000256" key="1">
    <source>
        <dbReference type="ARBA" id="ARBA00006360"/>
    </source>
</evidence>
<evidence type="ECO:0000256" key="9">
    <source>
        <dbReference type="ARBA" id="ARBA00022932"/>
    </source>
</evidence>
<dbReference type="InterPro" id="IPR022754">
    <property type="entry name" value="DNA_pol_III_gamma-3"/>
</dbReference>
<keyword evidence="8 11" id="KW-0067">ATP-binding</keyword>
<evidence type="ECO:0000256" key="8">
    <source>
        <dbReference type="ARBA" id="ARBA00022840"/>
    </source>
</evidence>
<proteinExistence type="inferred from homology"/>
<evidence type="ECO:0000259" key="13">
    <source>
        <dbReference type="SMART" id="SM00382"/>
    </source>
</evidence>
<evidence type="ECO:0000256" key="2">
    <source>
        <dbReference type="ARBA" id="ARBA00022679"/>
    </source>
</evidence>
<dbReference type="NCBIfam" id="TIGR02397">
    <property type="entry name" value="dnaX_nterm"/>
    <property type="match status" value="1"/>
</dbReference>
<evidence type="ECO:0000256" key="11">
    <source>
        <dbReference type="RuleBase" id="RU364063"/>
    </source>
</evidence>
<dbReference type="Gene3D" id="3.40.50.300">
    <property type="entry name" value="P-loop containing nucleotide triphosphate hydrolases"/>
    <property type="match status" value="1"/>
</dbReference>
<dbReference type="CDD" id="cd18137">
    <property type="entry name" value="HLD_clamp_pol_III_gamma_tau"/>
    <property type="match status" value="1"/>
</dbReference>
<keyword evidence="15" id="KW-1185">Reference proteome</keyword>
<dbReference type="SUPFAM" id="SSF52540">
    <property type="entry name" value="P-loop containing nucleoside triphosphate hydrolases"/>
    <property type="match status" value="1"/>
</dbReference>
<keyword evidence="6 11" id="KW-0547">Nucleotide-binding</keyword>
<dbReference type="Pfam" id="PF12169">
    <property type="entry name" value="DNA_pol3_gamma3"/>
    <property type="match status" value="1"/>
</dbReference>
<comment type="similarity">
    <text evidence="1 11">Belongs to the DnaX/STICHEL family.</text>
</comment>
<dbReference type="PANTHER" id="PTHR11669">
    <property type="entry name" value="REPLICATION FACTOR C / DNA POLYMERASE III GAMMA-TAU SUBUNIT"/>
    <property type="match status" value="1"/>
</dbReference>
<evidence type="ECO:0000256" key="12">
    <source>
        <dbReference type="SAM" id="MobiDB-lite"/>
    </source>
</evidence>
<dbReference type="PANTHER" id="PTHR11669:SF0">
    <property type="entry name" value="PROTEIN STICHEL-LIKE 2"/>
    <property type="match status" value="1"/>
</dbReference>
<evidence type="ECO:0000256" key="7">
    <source>
        <dbReference type="ARBA" id="ARBA00022833"/>
    </source>
</evidence>
<reference evidence="14 15" key="1">
    <citation type="submission" date="2016-11" db="EMBL/GenBank/DDBJ databases">
        <authorList>
            <person name="Jaros S."/>
            <person name="Januszkiewicz K."/>
            <person name="Wedrychowicz H."/>
        </authorList>
    </citation>
    <scope>NUCLEOTIDE SEQUENCE [LARGE SCALE GENOMIC DNA]</scope>
    <source>
        <strain evidence="14 15">DSM 9705</strain>
    </source>
</reference>
<dbReference type="Pfam" id="PF22608">
    <property type="entry name" value="DNAX_ATPase_lid"/>
    <property type="match status" value="1"/>
</dbReference>
<dbReference type="STRING" id="1121409.SAMN02745124_04122"/>
<dbReference type="OrthoDB" id="9810148at2"/>
<dbReference type="NCBIfam" id="NF004046">
    <property type="entry name" value="PRK05563.1"/>
    <property type="match status" value="1"/>
</dbReference>
<dbReference type="InterPro" id="IPR050238">
    <property type="entry name" value="DNA_Rep/Repair_Clamp_Loader"/>
</dbReference>
<evidence type="ECO:0000256" key="4">
    <source>
        <dbReference type="ARBA" id="ARBA00022705"/>
    </source>
</evidence>
<dbReference type="GO" id="GO:0006261">
    <property type="term" value="P:DNA-templated DNA replication"/>
    <property type="evidence" value="ECO:0007669"/>
    <property type="project" value="TreeGrafter"/>
</dbReference>
<dbReference type="EMBL" id="FQXS01000040">
    <property type="protein sequence ID" value="SHI12258.1"/>
    <property type="molecule type" value="Genomic_DNA"/>
</dbReference>
<dbReference type="CDD" id="cd00009">
    <property type="entry name" value="AAA"/>
    <property type="match status" value="1"/>
</dbReference>
<dbReference type="InterPro" id="IPR003593">
    <property type="entry name" value="AAA+_ATPase"/>
</dbReference>
<dbReference type="SUPFAM" id="SSF48019">
    <property type="entry name" value="post-AAA+ oligomerization domain-like"/>
    <property type="match status" value="1"/>
</dbReference>
<dbReference type="InterPro" id="IPR027417">
    <property type="entry name" value="P-loop_NTPase"/>
</dbReference>
<dbReference type="AlphaFoldDB" id="A0A1M5YK51"/>
<evidence type="ECO:0000313" key="15">
    <source>
        <dbReference type="Proteomes" id="UP000184139"/>
    </source>
</evidence>
<dbReference type="InterPro" id="IPR008921">
    <property type="entry name" value="DNA_pol3_clamp-load_cplx_C"/>
</dbReference>
<keyword evidence="9 11" id="KW-0239">DNA-directed DNA polymerase</keyword>
<comment type="function">
    <text evidence="11">DNA polymerase III is a complex, multichain enzyme responsible for most of the replicative synthesis in bacteria. This DNA polymerase also exhibits 3' to 5' exonuclease activity.</text>
</comment>
<dbReference type="GO" id="GO:0046872">
    <property type="term" value="F:metal ion binding"/>
    <property type="evidence" value="ECO:0007669"/>
    <property type="project" value="UniProtKB-KW"/>
</dbReference>
<dbReference type="Proteomes" id="UP000184139">
    <property type="component" value="Unassembled WGS sequence"/>
</dbReference>
<feature type="compositionally biased region" description="Pro residues" evidence="12">
    <location>
        <begin position="421"/>
        <end position="433"/>
    </location>
</feature>
<sequence>MSYLVLARKFRPQTFGDVVGQKPIVKTLQNSLKRDRVAHAILFSGVRGVGKTTLARLMAKALNCAHGPTPTPCNECESCRQIVAGSALDLHEIDGASNRGIQEVRDLKDKLKFMPAAARFKIIIIDEVHMLTTEAFNALLKTLEEPPPHVYFMFATTELHKIPITILSRCQRYELQRVSSAELSEHFAALATAEGVSLEPAALALIVREAEGSVRDGLSLLDQILAYADKQITAADVADVLGLVGRDVLQAIAGALLTGDRQAALARLDEAFQHGMDLKRFMTDLLDCFRSLLLLRISGCEQLLDLPADEITVLAETARQHSTETIHQKLNLLLQAAETLRYSSQPRLALETAFLSIIEADQIIGVETLLGKLDAALQQLPADGAAPVDAPGGTGSPATGSPGPVTQAAGGSRQQTEAAPSSPPSSPAPPSPQTPQTHRPPVADDNQTPPATETAPPTAATKSHADDAPPADEPLPPKLQEPSGHREIRKDWLAFVSYVKQRREWMAQNLQQSSAVKENGQELILEFDTPAECTLLRTKENRQTLTEYVLDFFQKDFTIRIISPEEPEDEGITVSDGPKKRRQQLATHPLVRMTEEIFGGHAGDIRISPQNR</sequence>
<organism evidence="14 15">
    <name type="scientific">Desulfofustis glycolicus DSM 9705</name>
    <dbReference type="NCBI Taxonomy" id="1121409"/>
    <lineage>
        <taxon>Bacteria</taxon>
        <taxon>Pseudomonadati</taxon>
        <taxon>Thermodesulfobacteriota</taxon>
        <taxon>Desulfobulbia</taxon>
        <taxon>Desulfobulbales</taxon>
        <taxon>Desulfocapsaceae</taxon>
        <taxon>Desulfofustis</taxon>
    </lineage>
</organism>
<comment type="catalytic activity">
    <reaction evidence="10 11">
        <text>DNA(n) + a 2'-deoxyribonucleoside 5'-triphosphate = DNA(n+1) + diphosphate</text>
        <dbReference type="Rhea" id="RHEA:22508"/>
        <dbReference type="Rhea" id="RHEA-COMP:17339"/>
        <dbReference type="Rhea" id="RHEA-COMP:17340"/>
        <dbReference type="ChEBI" id="CHEBI:33019"/>
        <dbReference type="ChEBI" id="CHEBI:61560"/>
        <dbReference type="ChEBI" id="CHEBI:173112"/>
        <dbReference type="EC" id="2.7.7.7"/>
    </reaction>
</comment>
<feature type="region of interest" description="Disordered" evidence="12">
    <location>
        <begin position="384"/>
        <end position="486"/>
    </location>
</feature>
<dbReference type="FunFam" id="3.40.50.300:FF:000014">
    <property type="entry name" value="DNA polymerase III subunit gamma/tau"/>
    <property type="match status" value="1"/>
</dbReference>
<feature type="domain" description="AAA+ ATPase" evidence="13">
    <location>
        <begin position="37"/>
        <end position="178"/>
    </location>
</feature>
<evidence type="ECO:0000313" key="14">
    <source>
        <dbReference type="EMBL" id="SHI12258.1"/>
    </source>
</evidence>
<feature type="compositionally biased region" description="Low complexity" evidence="12">
    <location>
        <begin position="448"/>
        <end position="461"/>
    </location>
</feature>
<dbReference type="FunFam" id="1.10.8.60:FF:000013">
    <property type="entry name" value="DNA polymerase III subunit gamma/tau"/>
    <property type="match status" value="1"/>
</dbReference>